<protein>
    <submittedName>
        <fullName evidence="1">Uncharacterized protein</fullName>
    </submittedName>
</protein>
<proteinExistence type="predicted"/>
<organism evidence="1 2">
    <name type="scientific">Candidatus Sulfuritelmatomonas gaucii</name>
    <dbReference type="NCBI Taxonomy" id="2043161"/>
    <lineage>
        <taxon>Bacteria</taxon>
        <taxon>Pseudomonadati</taxon>
        <taxon>Acidobacteriota</taxon>
        <taxon>Terriglobia</taxon>
        <taxon>Terriglobales</taxon>
        <taxon>Acidobacteriaceae</taxon>
        <taxon>Candidatus Sulfuritelmatomonas</taxon>
    </lineage>
</organism>
<accession>A0A2N9L4Z1</accession>
<evidence type="ECO:0000313" key="1">
    <source>
        <dbReference type="EMBL" id="SPE18035.1"/>
    </source>
</evidence>
<sequence length="106" mass="12333">MVIQARNDPTFERDSLQAPTVFTQTIVPKEVSIFCRTARREADFIEQFRTFIKAWKIDLDKRLCYQYRPENRFSALNSAGSISGHQLAHTEIIAISQSFVYNQQMT</sequence>
<name>A0A2N9L4Z1_9BACT</name>
<dbReference type="EMBL" id="OKRB01000029">
    <property type="protein sequence ID" value="SPE18035.1"/>
    <property type="molecule type" value="Genomic_DNA"/>
</dbReference>
<dbReference type="AlphaFoldDB" id="A0A2N9L4Z1"/>
<dbReference type="Proteomes" id="UP000239735">
    <property type="component" value="Unassembled WGS sequence"/>
</dbReference>
<gene>
    <name evidence="1" type="ORF">SBA5_1240004</name>
</gene>
<evidence type="ECO:0000313" key="2">
    <source>
        <dbReference type="Proteomes" id="UP000239735"/>
    </source>
</evidence>
<reference evidence="2" key="1">
    <citation type="submission" date="2018-02" db="EMBL/GenBank/DDBJ databases">
        <authorList>
            <person name="Hausmann B."/>
        </authorList>
    </citation>
    <scope>NUCLEOTIDE SEQUENCE [LARGE SCALE GENOMIC DNA]</scope>
    <source>
        <strain evidence="2">Peat soil MAG SbA5</strain>
    </source>
</reference>